<evidence type="ECO:0000313" key="7">
    <source>
        <dbReference type="Proteomes" id="UP000195402"/>
    </source>
</evidence>
<dbReference type="GO" id="GO:0005524">
    <property type="term" value="F:ATP binding"/>
    <property type="evidence" value="ECO:0007669"/>
    <property type="project" value="UniProtKB-KW"/>
</dbReference>
<dbReference type="PANTHER" id="PTHR36766:SF40">
    <property type="entry name" value="DISEASE RESISTANCE PROTEIN RGA3"/>
    <property type="match status" value="1"/>
</dbReference>
<dbReference type="InterPro" id="IPR001611">
    <property type="entry name" value="Leu-rich_rpt"/>
</dbReference>
<keyword evidence="1" id="KW-0677">Repeat</keyword>
<name>A0A200QN33_MACCD</name>
<keyword evidence="3" id="KW-0611">Plant defense</keyword>
<dbReference type="OMA" id="RTHRREM"/>
<dbReference type="SUPFAM" id="SSF52058">
    <property type="entry name" value="L domain-like"/>
    <property type="match status" value="2"/>
</dbReference>
<evidence type="ECO:0000313" key="6">
    <source>
        <dbReference type="EMBL" id="OVA11839.1"/>
    </source>
</evidence>
<dbReference type="PANTHER" id="PTHR36766">
    <property type="entry name" value="PLANT BROAD-SPECTRUM MILDEW RESISTANCE PROTEIN RPW8"/>
    <property type="match status" value="1"/>
</dbReference>
<dbReference type="Proteomes" id="UP000195402">
    <property type="component" value="Unassembled WGS sequence"/>
</dbReference>
<dbReference type="InterPro" id="IPR032675">
    <property type="entry name" value="LRR_dom_sf"/>
</dbReference>
<dbReference type="STRING" id="56857.A0A200QN33"/>
<dbReference type="CDD" id="cd14798">
    <property type="entry name" value="RX-CC_like"/>
    <property type="match status" value="1"/>
</dbReference>
<comment type="caution">
    <text evidence="6">The sequence shown here is derived from an EMBL/GenBank/DDBJ whole genome shotgun (WGS) entry which is preliminary data.</text>
</comment>
<evidence type="ECO:0000256" key="1">
    <source>
        <dbReference type="ARBA" id="ARBA00022737"/>
    </source>
</evidence>
<keyword evidence="2" id="KW-0547">Nucleotide-binding</keyword>
<keyword evidence="7" id="KW-1185">Reference proteome</keyword>
<dbReference type="Pfam" id="PF18052">
    <property type="entry name" value="Rx_N"/>
    <property type="match status" value="1"/>
</dbReference>
<feature type="domain" description="Disease resistance N-terminal" evidence="5">
    <location>
        <begin position="11"/>
        <end position="98"/>
    </location>
</feature>
<dbReference type="Gene3D" id="3.80.10.10">
    <property type="entry name" value="Ribonuclease Inhibitor"/>
    <property type="match status" value="2"/>
</dbReference>
<proteinExistence type="predicted"/>
<dbReference type="GO" id="GO:0006952">
    <property type="term" value="P:defense response"/>
    <property type="evidence" value="ECO:0007669"/>
    <property type="project" value="UniProtKB-KW"/>
</dbReference>
<dbReference type="InParanoid" id="A0A200QN33"/>
<dbReference type="EMBL" id="MVGT01001527">
    <property type="protein sequence ID" value="OVA11839.1"/>
    <property type="molecule type" value="Genomic_DNA"/>
</dbReference>
<evidence type="ECO:0000256" key="4">
    <source>
        <dbReference type="ARBA" id="ARBA00022840"/>
    </source>
</evidence>
<dbReference type="OrthoDB" id="2018313at2759"/>
<dbReference type="InterPro" id="IPR038005">
    <property type="entry name" value="RX-like_CC"/>
</dbReference>
<organism evidence="6 7">
    <name type="scientific">Macleaya cordata</name>
    <name type="common">Five-seeded plume-poppy</name>
    <name type="synonym">Bocconia cordata</name>
    <dbReference type="NCBI Taxonomy" id="56857"/>
    <lineage>
        <taxon>Eukaryota</taxon>
        <taxon>Viridiplantae</taxon>
        <taxon>Streptophyta</taxon>
        <taxon>Embryophyta</taxon>
        <taxon>Tracheophyta</taxon>
        <taxon>Spermatophyta</taxon>
        <taxon>Magnoliopsida</taxon>
        <taxon>Ranunculales</taxon>
        <taxon>Papaveraceae</taxon>
        <taxon>Papaveroideae</taxon>
        <taxon>Macleaya</taxon>
    </lineage>
</organism>
<dbReference type="InterPro" id="IPR041118">
    <property type="entry name" value="Rx_N"/>
</dbReference>
<evidence type="ECO:0000256" key="2">
    <source>
        <dbReference type="ARBA" id="ARBA00022741"/>
    </source>
</evidence>
<dbReference type="AlphaFoldDB" id="A0A200QN33"/>
<dbReference type="Gene3D" id="1.20.5.4130">
    <property type="match status" value="1"/>
</dbReference>
<protein>
    <recommendedName>
        <fullName evidence="5">Disease resistance N-terminal domain-containing protein</fullName>
    </recommendedName>
</protein>
<accession>A0A200QN33</accession>
<gene>
    <name evidence="6" type="ORF">BVC80_7163g1</name>
</gene>
<keyword evidence="4" id="KW-0067">ATP-binding</keyword>
<evidence type="ECO:0000256" key="3">
    <source>
        <dbReference type="ARBA" id="ARBA00022821"/>
    </source>
</evidence>
<evidence type="ECO:0000259" key="5">
    <source>
        <dbReference type="Pfam" id="PF18052"/>
    </source>
</evidence>
<dbReference type="Pfam" id="PF00560">
    <property type="entry name" value="LRR_1"/>
    <property type="match status" value="1"/>
</dbReference>
<sequence>MAAEVVFVGCVTEVLRKLNSVLDQEIRLAKGVTEELKKLHDTLEVILAVTADAEKKQIKETVVRLWLRRLKDVVYDADDLLEEFSYQLRTHRREMDSVKYKTLILCNCPFLQKLPRDMGSLKNLRHLDLTLTGIEVLPKSISSLYNLQTLNLSFCTYLEGIPKDIGALKHLMCLDISNTKIRELPNSITCLYNLRTLKLDSCPNLEALPRDIGALKTVRYLDISRTNIKVLPESSTSGFSDLEILKLGRCKEATTIAFPSLIELTIDNMLNLEEWVAPPPLHPAAFSKFSSSFPYLTKISIIRCHKLTITPTLFPSLKELMVNCGNGKVVNSVVRSNLTSLISLDIFYAPELMFLPEGLLQNNNLLQSLRISDCPKFRGFCSDEDDDKEEGISSHLHRSSLQSLELFDCPVLQFLPDVRGFTSLQKLTIQNCNELKSLPDDLEFISSIEDLDVDNFEKEPSSPPSN</sequence>
<reference evidence="6 7" key="1">
    <citation type="journal article" date="2017" name="Mol. Plant">
        <title>The Genome of Medicinal Plant Macleaya cordata Provides New Insights into Benzylisoquinoline Alkaloids Metabolism.</title>
        <authorList>
            <person name="Liu X."/>
            <person name="Liu Y."/>
            <person name="Huang P."/>
            <person name="Ma Y."/>
            <person name="Qing Z."/>
            <person name="Tang Q."/>
            <person name="Cao H."/>
            <person name="Cheng P."/>
            <person name="Zheng Y."/>
            <person name="Yuan Z."/>
            <person name="Zhou Y."/>
            <person name="Liu J."/>
            <person name="Tang Z."/>
            <person name="Zhuo Y."/>
            <person name="Zhang Y."/>
            <person name="Yu L."/>
            <person name="Huang J."/>
            <person name="Yang P."/>
            <person name="Peng Q."/>
            <person name="Zhang J."/>
            <person name="Jiang W."/>
            <person name="Zhang Z."/>
            <person name="Lin K."/>
            <person name="Ro D.K."/>
            <person name="Chen X."/>
            <person name="Xiong X."/>
            <person name="Shang Y."/>
            <person name="Huang S."/>
            <person name="Zeng J."/>
        </authorList>
    </citation>
    <scope>NUCLEOTIDE SEQUENCE [LARGE SCALE GENOMIC DNA]</scope>
    <source>
        <strain evidence="7">cv. BLH2017</strain>
        <tissue evidence="6">Root</tissue>
    </source>
</reference>